<dbReference type="PANTHER" id="PTHR43174">
    <property type="entry name" value="UDP-N-ACETYLGLUCOSAMINE 2-EPIMERASE"/>
    <property type="match status" value="1"/>
</dbReference>
<comment type="catalytic activity">
    <reaction evidence="2">
        <text>UDP-N-acetyl-alpha-D-glucosamine = UDP-N-acetyl-alpha-D-mannosamine</text>
        <dbReference type="Rhea" id="RHEA:17213"/>
        <dbReference type="ChEBI" id="CHEBI:57705"/>
        <dbReference type="ChEBI" id="CHEBI:68623"/>
        <dbReference type="EC" id="5.1.3.14"/>
    </reaction>
</comment>
<dbReference type="AlphaFoldDB" id="A0A3S0VBV7"/>
<keyword evidence="1 5" id="KW-0413">Isomerase</keyword>
<feature type="domain" description="UDP-N-acetylglucosamine 2-epimerase" evidence="6">
    <location>
        <begin position="24"/>
        <end position="371"/>
    </location>
</feature>
<organism evidence="7 8">
    <name type="scientific">Legionella septentrionalis</name>
    <dbReference type="NCBI Taxonomy" id="2498109"/>
    <lineage>
        <taxon>Bacteria</taxon>
        <taxon>Pseudomonadati</taxon>
        <taxon>Pseudomonadota</taxon>
        <taxon>Gammaproteobacteria</taxon>
        <taxon>Legionellales</taxon>
        <taxon>Legionellaceae</taxon>
        <taxon>Legionella</taxon>
    </lineage>
</organism>
<evidence type="ECO:0000313" key="7">
    <source>
        <dbReference type="EMBL" id="RUQ91061.1"/>
    </source>
</evidence>
<dbReference type="InterPro" id="IPR029767">
    <property type="entry name" value="WecB-like"/>
</dbReference>
<dbReference type="RefSeq" id="WP_126953221.1">
    <property type="nucleotide sequence ID" value="NZ_RZGR01000002.1"/>
</dbReference>
<proteinExistence type="inferred from homology"/>
<dbReference type="CDD" id="cd03786">
    <property type="entry name" value="GTB_UDP-GlcNAc_2-Epimerase"/>
    <property type="match status" value="1"/>
</dbReference>
<evidence type="ECO:0000256" key="1">
    <source>
        <dbReference type="ARBA" id="ARBA00023235"/>
    </source>
</evidence>
<dbReference type="OrthoDB" id="9803238at2"/>
<dbReference type="EMBL" id="RZGR01000002">
    <property type="protein sequence ID" value="RUQ91061.1"/>
    <property type="molecule type" value="Genomic_DNA"/>
</dbReference>
<accession>A0A3S0VBV7</accession>
<protein>
    <recommendedName>
        <fullName evidence="4">UDP-N-acetylglucosamine 2-epimerase (non-hydrolyzing)</fullName>
        <ecNumber evidence="4">5.1.3.14</ecNumber>
    </recommendedName>
</protein>
<dbReference type="Pfam" id="PF02350">
    <property type="entry name" value="Epimerase_2"/>
    <property type="match status" value="1"/>
</dbReference>
<evidence type="ECO:0000256" key="2">
    <source>
        <dbReference type="ARBA" id="ARBA00036080"/>
    </source>
</evidence>
<dbReference type="SUPFAM" id="SSF53756">
    <property type="entry name" value="UDP-Glycosyltransferase/glycogen phosphorylase"/>
    <property type="match status" value="1"/>
</dbReference>
<dbReference type="EC" id="5.1.3.14" evidence="4"/>
<dbReference type="PANTHER" id="PTHR43174:SF2">
    <property type="entry name" value="UDP-N-ACETYLGLUCOSAMINE 2-EPIMERASE"/>
    <property type="match status" value="1"/>
</dbReference>
<evidence type="ECO:0000256" key="3">
    <source>
        <dbReference type="ARBA" id="ARBA00038209"/>
    </source>
</evidence>
<evidence type="ECO:0000259" key="6">
    <source>
        <dbReference type="Pfam" id="PF02350"/>
    </source>
</evidence>
<sequence>MKLFFIIGTRPEAIKLAPVINLAKKSKHFSVFVCNTGQHKEMLQQAFDLFDIKSDVDLNVMEKSQGNLAQISAAILSQLDSIISREKPDWILVQGDTLSAFAGGLVGFYNQVKVAHVEAGLRSFDNYHPFPEEVNRKLIATFSQLHFAPTELSKQNLLKENIPAQQIINTGNTVIDALLYAKNKIDTDIRISEQISDRLAFLDESKNIILLTAHRRENHQFGLQQICRAVKFLAETRKDIQFIFPVHLNPAVKNAVFGYLGTIKQVVLTEPLDYLSIVYLLNKSKLILTDSGGIQEEASTFSTPVLVMREKTERMEGIHSGFAKLVGTNSEIIIEQVNKLLDCEESYAAMCKASNPYGDGLASKRILQHLEWSHASTLAPANSIPEHA</sequence>
<reference evidence="7 8" key="1">
    <citation type="submission" date="2018-12" db="EMBL/GenBank/DDBJ databases">
        <title>Legionella sp,whole genome shotgun sequence.</title>
        <authorList>
            <person name="Wu H."/>
        </authorList>
    </citation>
    <scope>NUCLEOTIDE SEQUENCE [LARGE SCALE GENOMIC DNA]</scope>
    <source>
        <strain evidence="8">km714</strain>
    </source>
</reference>
<comment type="caution">
    <text evidence="7">The sequence shown here is derived from an EMBL/GenBank/DDBJ whole genome shotgun (WGS) entry which is preliminary data.</text>
</comment>
<dbReference type="Proteomes" id="UP000288012">
    <property type="component" value="Unassembled WGS sequence"/>
</dbReference>
<dbReference type="NCBIfam" id="TIGR00236">
    <property type="entry name" value="wecB"/>
    <property type="match status" value="1"/>
</dbReference>
<dbReference type="Gene3D" id="3.40.50.2000">
    <property type="entry name" value="Glycogen Phosphorylase B"/>
    <property type="match status" value="2"/>
</dbReference>
<comment type="similarity">
    <text evidence="3 5">Belongs to the UDP-N-acetylglucosamine 2-epimerase family.</text>
</comment>
<gene>
    <name evidence="7" type="ORF">EKM59_00850</name>
</gene>
<dbReference type="InterPro" id="IPR003331">
    <property type="entry name" value="UDP_GlcNAc_Epimerase_2_dom"/>
</dbReference>
<dbReference type="GO" id="GO:0008761">
    <property type="term" value="F:UDP-N-acetylglucosamine 2-epimerase activity"/>
    <property type="evidence" value="ECO:0007669"/>
    <property type="project" value="UniProtKB-EC"/>
</dbReference>
<evidence type="ECO:0000313" key="8">
    <source>
        <dbReference type="Proteomes" id="UP000288012"/>
    </source>
</evidence>
<evidence type="ECO:0000256" key="5">
    <source>
        <dbReference type="RuleBase" id="RU003513"/>
    </source>
</evidence>
<evidence type="ECO:0000256" key="4">
    <source>
        <dbReference type="ARBA" id="ARBA00038858"/>
    </source>
</evidence>
<name>A0A3S0VBV7_9GAMM</name>
<keyword evidence="8" id="KW-1185">Reference proteome</keyword>